<dbReference type="Pfam" id="PF07520">
    <property type="entry name" value="SrfB"/>
    <property type="match status" value="1"/>
</dbReference>
<evidence type="ECO:0000313" key="1">
    <source>
        <dbReference type="EMBL" id="SUS06752.1"/>
    </source>
</evidence>
<sequence>MLAELVQFSEKVSLIMGSGIQFLDFALTLDLRREAPGEFAVQRSGGSLARLQRDTKTDRLFFPGNQGVAVRSTLDVPVDVSFNVMNECWLPLPYLRVGSQQQQFASGPTTWARGRVVALRSGEDLSGATHRLTIAFDTTVFEGSEDSAYLAPTKADVQSGSTFKLGFRANEMGWFTETPWIAAWLQEVYEDQAQARLRLQPEDIQAEEKQLSHHAHYLNWLTVIGERAKLPAVVVRSNARDDVEKAIPVDMVLDVGNSRTCGILIEDHPQQGHGLKNRYELGLRDLTQPQHVCVEPFESRIEFAQVVLGKEQHACQSGRNDAFVWPTIARIGPEAARLANNRRGTEGSTGLSSPKRYLWNVERYVPGWRFNVSVSRTEIEPHATGAPFSNLVNELGDALYSVDPDEQMPVFMPHYSRSALMTFMLSEILTQALVQINSPAQRLKQGDPEKARHLRTVILTVPPSMPKPERDIFAKRMEQAMALVWKALGWHGEDEGMDPDGRAKAWPPFPALHMQWDEASCAQVVYLFSESQEHFGGRPEDFFRALRRKREGDTQKRITVASIDIGGGTSDLVVTDYGLDEGSGANVYIRPEQRFRDGFKNAGDDLVLEVVQKLVVPAIEDALRAAGVNDPGPLLSRLIGSESMSVHDMALRQQLALQILYPMGLRILKDYEQYIPIRRADVITRSLGEWLEGREPSSDAVKAYFANGVRREAGADAEPFNLLSVPVTIDLNGLHWYFLSDQLELCKTIQALSEIVYLYNCDVLLLSGRPSRLPGVQALFRMLLPLPPDRIIALHGYRTGTWYPFHKDGRIDDPKSTAAVGAMICKVGGERKIPNFNFLSNAFTAYSTVRNIGLMDQNMIIKDEDVYYHDVRLDAPDYVLPDTPFEMRGRMVLGFRQLDNARWGGSPLYVLDFKDKAKERLARSDRSEPPILKVQLTKETKVGAEGFKVANASCEQGAGFSGSDLEIRLNTLTTIGIGETSYWLDTGSVIR</sequence>
<accession>A0A380TE43</accession>
<gene>
    <name evidence="1" type="ORF">DF3PB_3200002</name>
</gene>
<reference evidence="1" key="1">
    <citation type="submission" date="2018-07" db="EMBL/GenBank/DDBJ databases">
        <authorList>
            <person name="Quirk P.G."/>
            <person name="Krulwich T.A."/>
        </authorList>
    </citation>
    <scope>NUCLEOTIDE SEQUENCE</scope>
</reference>
<organism evidence="1">
    <name type="scientific">metagenome</name>
    <dbReference type="NCBI Taxonomy" id="256318"/>
    <lineage>
        <taxon>unclassified sequences</taxon>
        <taxon>metagenomes</taxon>
    </lineage>
</organism>
<dbReference type="AlphaFoldDB" id="A0A380TE43"/>
<proteinExistence type="predicted"/>
<dbReference type="PIRSF" id="PIRSF034585">
    <property type="entry name" value="SrfB"/>
    <property type="match status" value="1"/>
</dbReference>
<dbReference type="InterPro" id="IPR009216">
    <property type="entry name" value="Virulence_factor_SrfB"/>
</dbReference>
<protein>
    <recommendedName>
        <fullName evidence="2">Virulence factor SrfB</fullName>
    </recommendedName>
</protein>
<evidence type="ECO:0008006" key="2">
    <source>
        <dbReference type="Google" id="ProtNLM"/>
    </source>
</evidence>
<dbReference type="EMBL" id="UIDG01000247">
    <property type="protein sequence ID" value="SUS06752.1"/>
    <property type="molecule type" value="Genomic_DNA"/>
</dbReference>
<name>A0A380TE43_9ZZZZ</name>